<comment type="caution">
    <text evidence="2">The sequence shown here is derived from an EMBL/GenBank/DDBJ whole genome shotgun (WGS) entry which is preliminary data.</text>
</comment>
<name>A0A1F5NKJ2_9BACT</name>
<evidence type="ECO:0000259" key="1">
    <source>
        <dbReference type="Pfam" id="PF00753"/>
    </source>
</evidence>
<sequence>MGDFKIITFDVEHGSSHVLITPNNHVIMIDAGSREDFSPALHLKNTWGYTQLRWLTVTHHDSDHLTDIANIAEHFRPLTLEQPTVELHQLTELYSEGFSTPLEVFLEFKKDYNRPVPPMGDSSYDWGGVQFATFKNEYHELENPKINDMSVVTFAHYQGWTFIFPGDLESQGWLKLLEKQEFKDWLSRVDVFVASHHGRESGFCKEVFDTCKPHITIISDKSTSDTSCTDSYYPSCKGLDVRNPLNEKNKRYVLTTREDGAIHINIDSEGRYSISTTV</sequence>
<feature type="domain" description="Metallo-beta-lactamase" evidence="1">
    <location>
        <begin position="17"/>
        <end position="100"/>
    </location>
</feature>
<dbReference type="InterPro" id="IPR001279">
    <property type="entry name" value="Metallo-B-lactamas"/>
</dbReference>
<dbReference type="PANTHER" id="PTHR30619">
    <property type="entry name" value="DNA INTERNALIZATION/COMPETENCE PROTEIN COMEC/REC2"/>
    <property type="match status" value="1"/>
</dbReference>
<dbReference type="Proteomes" id="UP000176578">
    <property type="component" value="Unassembled WGS sequence"/>
</dbReference>
<accession>A0A1F5NKJ2</accession>
<dbReference type="EMBL" id="MFDZ01000029">
    <property type="protein sequence ID" value="OGE78063.1"/>
    <property type="molecule type" value="Genomic_DNA"/>
</dbReference>
<gene>
    <name evidence="2" type="ORF">A3J19_01135</name>
</gene>
<dbReference type="Gene3D" id="3.60.15.10">
    <property type="entry name" value="Ribonuclease Z/Hydroxyacylglutathione hydrolase-like"/>
    <property type="match status" value="1"/>
</dbReference>
<evidence type="ECO:0000313" key="3">
    <source>
        <dbReference type="Proteomes" id="UP000176578"/>
    </source>
</evidence>
<organism evidence="2 3">
    <name type="scientific">Candidatus Daviesbacteria bacterium RIFCSPLOWO2_02_FULL_41_8</name>
    <dbReference type="NCBI Taxonomy" id="1797798"/>
    <lineage>
        <taxon>Bacteria</taxon>
        <taxon>Candidatus Daviesiibacteriota</taxon>
    </lineage>
</organism>
<protein>
    <recommendedName>
        <fullName evidence="1">Metallo-beta-lactamase domain-containing protein</fullName>
    </recommendedName>
</protein>
<dbReference type="PANTHER" id="PTHR30619:SF1">
    <property type="entry name" value="RECOMBINATION PROTEIN 2"/>
    <property type="match status" value="1"/>
</dbReference>
<proteinExistence type="predicted"/>
<reference evidence="2 3" key="1">
    <citation type="journal article" date="2016" name="Nat. Commun.">
        <title>Thousands of microbial genomes shed light on interconnected biogeochemical processes in an aquifer system.</title>
        <authorList>
            <person name="Anantharaman K."/>
            <person name="Brown C.T."/>
            <person name="Hug L.A."/>
            <person name="Sharon I."/>
            <person name="Castelle C.J."/>
            <person name="Probst A.J."/>
            <person name="Thomas B.C."/>
            <person name="Singh A."/>
            <person name="Wilkins M.J."/>
            <person name="Karaoz U."/>
            <person name="Brodie E.L."/>
            <person name="Williams K.H."/>
            <person name="Hubbard S.S."/>
            <person name="Banfield J.F."/>
        </authorList>
    </citation>
    <scope>NUCLEOTIDE SEQUENCE [LARGE SCALE GENOMIC DNA]</scope>
</reference>
<dbReference type="SUPFAM" id="SSF56281">
    <property type="entry name" value="Metallo-hydrolase/oxidoreductase"/>
    <property type="match status" value="1"/>
</dbReference>
<dbReference type="AlphaFoldDB" id="A0A1F5NKJ2"/>
<dbReference type="Pfam" id="PF00753">
    <property type="entry name" value="Lactamase_B"/>
    <property type="match status" value="1"/>
</dbReference>
<dbReference type="InterPro" id="IPR036866">
    <property type="entry name" value="RibonucZ/Hydroxyglut_hydro"/>
</dbReference>
<evidence type="ECO:0000313" key="2">
    <source>
        <dbReference type="EMBL" id="OGE78063.1"/>
    </source>
</evidence>
<dbReference type="InterPro" id="IPR052159">
    <property type="entry name" value="Competence_DNA_uptake"/>
</dbReference>